<reference evidence="1" key="1">
    <citation type="submission" date="2020-05" db="EMBL/GenBank/DDBJ databases">
        <title>Large-scale comparative analyses of tick genomes elucidate their genetic diversity and vector capacities.</title>
        <authorList>
            <person name="Jia N."/>
            <person name="Wang J."/>
            <person name="Shi W."/>
            <person name="Du L."/>
            <person name="Sun Y."/>
            <person name="Zhan W."/>
            <person name="Jiang J."/>
            <person name="Wang Q."/>
            <person name="Zhang B."/>
            <person name="Ji P."/>
            <person name="Sakyi L.B."/>
            <person name="Cui X."/>
            <person name="Yuan T."/>
            <person name="Jiang B."/>
            <person name="Yang W."/>
            <person name="Lam T.T.-Y."/>
            <person name="Chang Q."/>
            <person name="Ding S."/>
            <person name="Wang X."/>
            <person name="Zhu J."/>
            <person name="Ruan X."/>
            <person name="Zhao L."/>
            <person name="Wei J."/>
            <person name="Que T."/>
            <person name="Du C."/>
            <person name="Cheng J."/>
            <person name="Dai P."/>
            <person name="Han X."/>
            <person name="Huang E."/>
            <person name="Gao Y."/>
            <person name="Liu J."/>
            <person name="Shao H."/>
            <person name="Ye R."/>
            <person name="Li L."/>
            <person name="Wei W."/>
            <person name="Wang X."/>
            <person name="Wang C."/>
            <person name="Yang T."/>
            <person name="Huo Q."/>
            <person name="Li W."/>
            <person name="Guo W."/>
            <person name="Chen H."/>
            <person name="Zhou L."/>
            <person name="Ni X."/>
            <person name="Tian J."/>
            <person name="Zhou Y."/>
            <person name="Sheng Y."/>
            <person name="Liu T."/>
            <person name="Pan Y."/>
            <person name="Xia L."/>
            <person name="Li J."/>
            <person name="Zhao F."/>
            <person name="Cao W."/>
        </authorList>
    </citation>
    <scope>NUCLEOTIDE SEQUENCE</scope>
    <source>
        <strain evidence="1">Hyas-2018</strain>
    </source>
</reference>
<sequence length="108" mass="12727">MCDLEPPEPSSQPETADGRTSRGRLRYTCGSCGHVAYGLRRHKEHVWAHTGERPFYCHLCPQRFRQRRVLNDHLLAHTGARPYKCPKCPRMFSRRSNLYRHQRNSSHQ</sequence>
<keyword evidence="2" id="KW-1185">Reference proteome</keyword>
<dbReference type="Proteomes" id="UP000821845">
    <property type="component" value="Chromosome 8"/>
</dbReference>
<accession>A0ACB7RQ02</accession>
<evidence type="ECO:0000313" key="1">
    <source>
        <dbReference type="EMBL" id="KAH6923954.1"/>
    </source>
</evidence>
<gene>
    <name evidence="1" type="ORF">HPB50_010077</name>
</gene>
<comment type="caution">
    <text evidence="1">The sequence shown here is derived from an EMBL/GenBank/DDBJ whole genome shotgun (WGS) entry which is preliminary data.</text>
</comment>
<protein>
    <submittedName>
        <fullName evidence="1">Uncharacterized protein</fullName>
    </submittedName>
</protein>
<evidence type="ECO:0000313" key="2">
    <source>
        <dbReference type="Proteomes" id="UP000821845"/>
    </source>
</evidence>
<dbReference type="EMBL" id="CM023488">
    <property type="protein sequence ID" value="KAH6923954.1"/>
    <property type="molecule type" value="Genomic_DNA"/>
</dbReference>
<organism evidence="1 2">
    <name type="scientific">Hyalomma asiaticum</name>
    <name type="common">Tick</name>
    <dbReference type="NCBI Taxonomy" id="266040"/>
    <lineage>
        <taxon>Eukaryota</taxon>
        <taxon>Metazoa</taxon>
        <taxon>Ecdysozoa</taxon>
        <taxon>Arthropoda</taxon>
        <taxon>Chelicerata</taxon>
        <taxon>Arachnida</taxon>
        <taxon>Acari</taxon>
        <taxon>Parasitiformes</taxon>
        <taxon>Ixodida</taxon>
        <taxon>Ixodoidea</taxon>
        <taxon>Ixodidae</taxon>
        <taxon>Hyalomminae</taxon>
        <taxon>Hyalomma</taxon>
    </lineage>
</organism>
<proteinExistence type="predicted"/>
<name>A0ACB7RQ02_HYAAI</name>